<sequence>MADNALPILAKSLRRGEGMPNIPARRSILDDLVDNALSRAEIRYLRARLNAISMNKDILMDLPHELLLCIIPYIDLDDFLRARQVSRVWMERLSSPDISLILIKKHFRGTWETSFNAVGSAGQVSSKISPSKWLSEAAVKRLRRQQCNFRTWHYFNYGVERQYEADNYAYGPEDALYNNGRIAFRVNNRTIAVQTLPQVDMPRLFVDPDREPIQMWLISEQYLIAPKSSNKYMIEAWDLELSSAQNVQSVRLPSRIREISAYKNKVGLVTHSNEAMVWHIGGGLRHLDITGIQEKMDGFDSWEISSVLFHPSSQDTIFIVSQAYKSSEASNSNLIYNIRLIIQELVGGRQKSILHVDIVFKTAARSLMKSSRVVVDRDGLCGIWHTAWISGLAEHIGIRFDMFRKEFDTRPLKCNYPLCLARTIHGQACDISAEEVGIWADSKLSESSLAPHAIEGDDDYVVIFGHSHYLVLVP</sequence>
<dbReference type="HOGENOM" id="CLU_576318_0_0_1"/>
<dbReference type="Proteomes" id="UP000054321">
    <property type="component" value="Unassembled WGS sequence"/>
</dbReference>
<evidence type="ECO:0000313" key="2">
    <source>
        <dbReference type="EMBL" id="KIM98886.1"/>
    </source>
</evidence>
<keyword evidence="3" id="KW-1185">Reference proteome</keyword>
<dbReference type="Pfam" id="PF12937">
    <property type="entry name" value="F-box-like"/>
    <property type="match status" value="1"/>
</dbReference>
<organism evidence="2 3">
    <name type="scientific">Oidiodendron maius (strain Zn)</name>
    <dbReference type="NCBI Taxonomy" id="913774"/>
    <lineage>
        <taxon>Eukaryota</taxon>
        <taxon>Fungi</taxon>
        <taxon>Dikarya</taxon>
        <taxon>Ascomycota</taxon>
        <taxon>Pezizomycotina</taxon>
        <taxon>Leotiomycetes</taxon>
        <taxon>Leotiomycetes incertae sedis</taxon>
        <taxon>Myxotrichaceae</taxon>
        <taxon>Oidiodendron</taxon>
    </lineage>
</organism>
<feature type="domain" description="F-box" evidence="1">
    <location>
        <begin position="56"/>
        <end position="110"/>
    </location>
</feature>
<proteinExistence type="predicted"/>
<dbReference type="InterPro" id="IPR001810">
    <property type="entry name" value="F-box_dom"/>
</dbReference>
<evidence type="ECO:0000259" key="1">
    <source>
        <dbReference type="PROSITE" id="PS50181"/>
    </source>
</evidence>
<dbReference type="Gene3D" id="1.20.1280.50">
    <property type="match status" value="1"/>
</dbReference>
<reference evidence="3" key="2">
    <citation type="submission" date="2015-01" db="EMBL/GenBank/DDBJ databases">
        <title>Evolutionary Origins and Diversification of the Mycorrhizal Mutualists.</title>
        <authorList>
            <consortium name="DOE Joint Genome Institute"/>
            <consortium name="Mycorrhizal Genomics Consortium"/>
            <person name="Kohler A."/>
            <person name="Kuo A."/>
            <person name="Nagy L.G."/>
            <person name="Floudas D."/>
            <person name="Copeland A."/>
            <person name="Barry K.W."/>
            <person name="Cichocki N."/>
            <person name="Veneault-Fourrey C."/>
            <person name="LaButti K."/>
            <person name="Lindquist E.A."/>
            <person name="Lipzen A."/>
            <person name="Lundell T."/>
            <person name="Morin E."/>
            <person name="Murat C."/>
            <person name="Riley R."/>
            <person name="Ohm R."/>
            <person name="Sun H."/>
            <person name="Tunlid A."/>
            <person name="Henrissat B."/>
            <person name="Grigoriev I.V."/>
            <person name="Hibbett D.S."/>
            <person name="Martin F."/>
        </authorList>
    </citation>
    <scope>NUCLEOTIDE SEQUENCE [LARGE SCALE GENOMIC DNA]</scope>
    <source>
        <strain evidence="3">Zn</strain>
    </source>
</reference>
<dbReference type="SUPFAM" id="SSF81383">
    <property type="entry name" value="F-box domain"/>
    <property type="match status" value="1"/>
</dbReference>
<name>A0A0C3H936_OIDMZ</name>
<evidence type="ECO:0000313" key="3">
    <source>
        <dbReference type="Proteomes" id="UP000054321"/>
    </source>
</evidence>
<dbReference type="InterPro" id="IPR036047">
    <property type="entry name" value="F-box-like_dom_sf"/>
</dbReference>
<protein>
    <recommendedName>
        <fullName evidence="1">F-box domain-containing protein</fullName>
    </recommendedName>
</protein>
<dbReference type="PROSITE" id="PS50181">
    <property type="entry name" value="FBOX"/>
    <property type="match status" value="1"/>
</dbReference>
<dbReference type="STRING" id="913774.A0A0C3H936"/>
<dbReference type="AlphaFoldDB" id="A0A0C3H936"/>
<dbReference type="InParanoid" id="A0A0C3H936"/>
<dbReference type="CDD" id="cd09917">
    <property type="entry name" value="F-box_SF"/>
    <property type="match status" value="1"/>
</dbReference>
<accession>A0A0C3H936</accession>
<dbReference type="OrthoDB" id="5295250at2759"/>
<gene>
    <name evidence="2" type="ORF">OIDMADRAFT_146578</name>
</gene>
<dbReference type="EMBL" id="KN832879">
    <property type="protein sequence ID" value="KIM98886.1"/>
    <property type="molecule type" value="Genomic_DNA"/>
</dbReference>
<reference evidence="2 3" key="1">
    <citation type="submission" date="2014-04" db="EMBL/GenBank/DDBJ databases">
        <authorList>
            <consortium name="DOE Joint Genome Institute"/>
            <person name="Kuo A."/>
            <person name="Martino E."/>
            <person name="Perotto S."/>
            <person name="Kohler A."/>
            <person name="Nagy L.G."/>
            <person name="Floudas D."/>
            <person name="Copeland A."/>
            <person name="Barry K.W."/>
            <person name="Cichocki N."/>
            <person name="Veneault-Fourrey C."/>
            <person name="LaButti K."/>
            <person name="Lindquist E.A."/>
            <person name="Lipzen A."/>
            <person name="Lundell T."/>
            <person name="Morin E."/>
            <person name="Murat C."/>
            <person name="Sun H."/>
            <person name="Tunlid A."/>
            <person name="Henrissat B."/>
            <person name="Grigoriev I.V."/>
            <person name="Hibbett D.S."/>
            <person name="Martin F."/>
            <person name="Nordberg H.P."/>
            <person name="Cantor M.N."/>
            <person name="Hua S.X."/>
        </authorList>
    </citation>
    <scope>NUCLEOTIDE SEQUENCE [LARGE SCALE GENOMIC DNA]</scope>
    <source>
        <strain evidence="2 3">Zn</strain>
    </source>
</reference>